<organism evidence="2 3">
    <name type="scientific">Colletotrichum navitas</name>
    <dbReference type="NCBI Taxonomy" id="681940"/>
    <lineage>
        <taxon>Eukaryota</taxon>
        <taxon>Fungi</taxon>
        <taxon>Dikarya</taxon>
        <taxon>Ascomycota</taxon>
        <taxon>Pezizomycotina</taxon>
        <taxon>Sordariomycetes</taxon>
        <taxon>Hypocreomycetidae</taxon>
        <taxon>Glomerellales</taxon>
        <taxon>Glomerellaceae</taxon>
        <taxon>Colletotrichum</taxon>
        <taxon>Colletotrichum graminicola species complex</taxon>
    </lineage>
</organism>
<dbReference type="Proteomes" id="UP001230504">
    <property type="component" value="Unassembled WGS sequence"/>
</dbReference>
<dbReference type="GeneID" id="85435649"/>
<protein>
    <submittedName>
        <fullName evidence="2">Uncharacterized protein</fullName>
    </submittedName>
</protein>
<evidence type="ECO:0000313" key="2">
    <source>
        <dbReference type="EMBL" id="KAK1590871.1"/>
    </source>
</evidence>
<sequence length="189" mass="21224">MLGFLRPKAYNVGEDVRHGFQKRGTMKIDHAMPRRCARGESGKSPPIMTSLASPDTGTGTQAHILSLSLLPRPFCLSFLHIRSYNTSFRAASGSVGEAPRRLSLSIPWPQSWPRRGSTGSGRKSETCRERDALWGSRSVTNRVAWLVIDHWKEIEGRVRQDEWQAKPETPKNLLMRIPRMNGMAGETRG</sequence>
<dbReference type="EMBL" id="JAHLJV010000028">
    <property type="protein sequence ID" value="KAK1590871.1"/>
    <property type="molecule type" value="Genomic_DNA"/>
</dbReference>
<comment type="caution">
    <text evidence="2">The sequence shown here is derived from an EMBL/GenBank/DDBJ whole genome shotgun (WGS) entry which is preliminary data.</text>
</comment>
<reference evidence="2" key="1">
    <citation type="submission" date="2021-06" db="EMBL/GenBank/DDBJ databases">
        <title>Comparative genomics, transcriptomics and evolutionary studies reveal genomic signatures of adaptation to plant cell wall in hemibiotrophic fungi.</title>
        <authorList>
            <consortium name="DOE Joint Genome Institute"/>
            <person name="Baroncelli R."/>
            <person name="Diaz J.F."/>
            <person name="Benocci T."/>
            <person name="Peng M."/>
            <person name="Battaglia E."/>
            <person name="Haridas S."/>
            <person name="Andreopoulos W."/>
            <person name="Labutti K."/>
            <person name="Pangilinan J."/>
            <person name="Floch G.L."/>
            <person name="Makela M.R."/>
            <person name="Henrissat B."/>
            <person name="Grigoriev I.V."/>
            <person name="Crouch J.A."/>
            <person name="De Vries R.P."/>
            <person name="Sukno S.A."/>
            <person name="Thon M.R."/>
        </authorList>
    </citation>
    <scope>NUCLEOTIDE SEQUENCE</scope>
    <source>
        <strain evidence="2">CBS 125086</strain>
    </source>
</reference>
<dbReference type="RefSeq" id="XP_060414338.1">
    <property type="nucleotide sequence ID" value="XM_060551409.1"/>
</dbReference>
<feature type="region of interest" description="Disordered" evidence="1">
    <location>
        <begin position="34"/>
        <end position="55"/>
    </location>
</feature>
<name>A0AAD8PZJ1_9PEZI</name>
<evidence type="ECO:0000313" key="3">
    <source>
        <dbReference type="Proteomes" id="UP001230504"/>
    </source>
</evidence>
<gene>
    <name evidence="2" type="ORF">LY79DRAFT_193558</name>
</gene>
<keyword evidence="3" id="KW-1185">Reference proteome</keyword>
<accession>A0AAD8PZJ1</accession>
<proteinExistence type="predicted"/>
<evidence type="ECO:0000256" key="1">
    <source>
        <dbReference type="SAM" id="MobiDB-lite"/>
    </source>
</evidence>
<dbReference type="AlphaFoldDB" id="A0AAD8PZJ1"/>
<feature type="region of interest" description="Disordered" evidence="1">
    <location>
        <begin position="109"/>
        <end position="129"/>
    </location>
</feature>